<name>A0A5C2S7A8_9APHY</name>
<reference evidence="1" key="1">
    <citation type="journal article" date="2018" name="Genome Biol. Evol.">
        <title>Genomics and development of Lentinus tigrinus, a white-rot wood-decaying mushroom with dimorphic fruiting bodies.</title>
        <authorList>
            <person name="Wu B."/>
            <person name="Xu Z."/>
            <person name="Knudson A."/>
            <person name="Carlson A."/>
            <person name="Chen N."/>
            <person name="Kovaka S."/>
            <person name="LaButti K."/>
            <person name="Lipzen A."/>
            <person name="Pennachio C."/>
            <person name="Riley R."/>
            <person name="Schakwitz W."/>
            <person name="Umezawa K."/>
            <person name="Ohm R.A."/>
            <person name="Grigoriev I.V."/>
            <person name="Nagy L.G."/>
            <person name="Gibbons J."/>
            <person name="Hibbett D."/>
        </authorList>
    </citation>
    <scope>NUCLEOTIDE SEQUENCE [LARGE SCALE GENOMIC DNA]</scope>
    <source>
        <strain evidence="1">ALCF2SS1-6</strain>
    </source>
</reference>
<evidence type="ECO:0000313" key="1">
    <source>
        <dbReference type="EMBL" id="RPD59019.1"/>
    </source>
</evidence>
<dbReference type="InterPro" id="IPR013893">
    <property type="entry name" value="RNase_P_Rpp40"/>
</dbReference>
<dbReference type="GO" id="GO:0000171">
    <property type="term" value="F:ribonuclease MRP activity"/>
    <property type="evidence" value="ECO:0007669"/>
    <property type="project" value="TreeGrafter"/>
</dbReference>
<dbReference type="PANTHER" id="PTHR15396:SF1">
    <property type="entry name" value="RIBONUCLEASE P PROTEIN SUBUNIT P40"/>
    <property type="match status" value="1"/>
</dbReference>
<evidence type="ECO:0000313" key="2">
    <source>
        <dbReference type="Proteomes" id="UP000313359"/>
    </source>
</evidence>
<dbReference type="Pfam" id="PF08584">
    <property type="entry name" value="Ribonuc_P_40"/>
    <property type="match status" value="1"/>
</dbReference>
<proteinExistence type="predicted"/>
<dbReference type="AlphaFoldDB" id="A0A5C2S7A8"/>
<gene>
    <name evidence="1" type="ORF">L227DRAFT_504442</name>
</gene>
<keyword evidence="2" id="KW-1185">Reference proteome</keyword>
<dbReference type="GO" id="GO:0000447">
    <property type="term" value="P:endonucleolytic cleavage in ITS1 to separate SSU-rRNA from 5.8S rRNA and LSU-rRNA from tricistronic rRNA transcript (SSU-rRNA, 5.8S rRNA, LSU-rRNA)"/>
    <property type="evidence" value="ECO:0007669"/>
    <property type="project" value="TreeGrafter"/>
</dbReference>
<protein>
    <submittedName>
        <fullName evidence="1">Uncharacterized protein</fullName>
    </submittedName>
</protein>
<dbReference type="GO" id="GO:0030681">
    <property type="term" value="C:multimeric ribonuclease P complex"/>
    <property type="evidence" value="ECO:0007669"/>
    <property type="project" value="TreeGrafter"/>
</dbReference>
<dbReference type="Proteomes" id="UP000313359">
    <property type="component" value="Unassembled WGS sequence"/>
</dbReference>
<dbReference type="STRING" id="1328759.A0A5C2S7A8"/>
<dbReference type="PANTHER" id="PTHR15396">
    <property type="entry name" value="RIBONUCLEASE P PROTEIN SUBUNIT P40"/>
    <property type="match status" value="1"/>
</dbReference>
<dbReference type="GO" id="GO:0000172">
    <property type="term" value="C:ribonuclease MRP complex"/>
    <property type="evidence" value="ECO:0007669"/>
    <property type="project" value="TreeGrafter"/>
</dbReference>
<dbReference type="OrthoDB" id="63112at2759"/>
<dbReference type="EMBL" id="ML122272">
    <property type="protein sequence ID" value="RPD59019.1"/>
    <property type="molecule type" value="Genomic_DNA"/>
</dbReference>
<accession>A0A5C2S7A8</accession>
<dbReference type="GO" id="GO:0001682">
    <property type="term" value="P:tRNA 5'-leader removal"/>
    <property type="evidence" value="ECO:0007669"/>
    <property type="project" value="InterPro"/>
</dbReference>
<organism evidence="1 2">
    <name type="scientific">Lentinus tigrinus ALCF2SS1-6</name>
    <dbReference type="NCBI Taxonomy" id="1328759"/>
    <lineage>
        <taxon>Eukaryota</taxon>
        <taxon>Fungi</taxon>
        <taxon>Dikarya</taxon>
        <taxon>Basidiomycota</taxon>
        <taxon>Agaricomycotina</taxon>
        <taxon>Agaricomycetes</taxon>
        <taxon>Polyporales</taxon>
        <taxon>Polyporaceae</taxon>
        <taxon>Lentinus</taxon>
    </lineage>
</organism>
<sequence length="343" mass="38074">MLPSYIQVDVAFPSSASLHAALEELQCTYRTCECSLSDFLQFAKPHVNHLTTESKVVAHGLASATQSDVWCLDSRGVLTLAVNKQTYESLGLVGERLPWKQCEDIHVIHTYVGYTGPQHGDMKPWATYGAKEAAAIRAWDERRGPWKTMFHMQNPESNLPPKSTAHEPKKVMITRSNVHIPDVKEADLLNQSSLPEDVEDWDERVSSLFEWVGLASLDSQRLLASDRSDPYISVYEPPAPSHVGDLATMRWSGFLPSSFVQGILDTIISPNIPSPSFVSITASSVPTCPVTYIPKDLGKAPPLRAPRSDSDDTWSLVYAREPEGSPSSWVLAESVGRWDQRWG</sequence>
<dbReference type="GO" id="GO:0004526">
    <property type="term" value="F:ribonuclease P activity"/>
    <property type="evidence" value="ECO:0007669"/>
    <property type="project" value="TreeGrafter"/>
</dbReference>